<evidence type="ECO:0000313" key="6">
    <source>
        <dbReference type="EMBL" id="KRR27579.1"/>
    </source>
</evidence>
<dbReference type="Gene3D" id="3.30.559.30">
    <property type="entry name" value="Nonribosomal peptide synthetase, condensation domain"/>
    <property type="match status" value="6"/>
</dbReference>
<dbReference type="NCBIfam" id="NF003417">
    <property type="entry name" value="PRK04813.1"/>
    <property type="match status" value="4"/>
</dbReference>
<dbReference type="Pfam" id="PF00975">
    <property type="entry name" value="Thioesterase"/>
    <property type="match status" value="1"/>
</dbReference>
<evidence type="ECO:0000259" key="5">
    <source>
        <dbReference type="PROSITE" id="PS50075"/>
    </source>
</evidence>
<dbReference type="PROSITE" id="PS50075">
    <property type="entry name" value="CARRIER"/>
    <property type="match status" value="4"/>
</dbReference>
<dbReference type="PROSITE" id="PS00455">
    <property type="entry name" value="AMP_BINDING"/>
    <property type="match status" value="4"/>
</dbReference>
<feature type="domain" description="Carrier" evidence="5">
    <location>
        <begin position="1017"/>
        <end position="1091"/>
    </location>
</feature>
<proteinExistence type="inferred from homology"/>
<dbReference type="InterPro" id="IPR045851">
    <property type="entry name" value="AMP-bd_C_sf"/>
</dbReference>
<dbReference type="OrthoDB" id="9803968at2"/>
<dbReference type="InterPro" id="IPR020802">
    <property type="entry name" value="TesA-like"/>
</dbReference>
<evidence type="ECO:0000256" key="1">
    <source>
        <dbReference type="ARBA" id="ARBA00001957"/>
    </source>
</evidence>
<name>A0A0R3N5U3_9BRAD</name>
<dbReference type="Pfam" id="PF13193">
    <property type="entry name" value="AMP-binding_C"/>
    <property type="match status" value="3"/>
</dbReference>
<dbReference type="InterPro" id="IPR036736">
    <property type="entry name" value="ACP-like_sf"/>
</dbReference>
<dbReference type="SUPFAM" id="SSF56801">
    <property type="entry name" value="Acetyl-CoA synthetase-like"/>
    <property type="match status" value="4"/>
</dbReference>
<dbReference type="InterPro" id="IPR029058">
    <property type="entry name" value="AB_hydrolase_fold"/>
</dbReference>
<dbReference type="GO" id="GO:0043041">
    <property type="term" value="P:amino acid activation for nonribosomal peptide biosynthetic process"/>
    <property type="evidence" value="ECO:0007669"/>
    <property type="project" value="UniProtKB-ARBA"/>
</dbReference>
<keyword evidence="3" id="KW-0596">Phosphopantetheine</keyword>
<dbReference type="InterPro" id="IPR020806">
    <property type="entry name" value="PKS_PP-bd"/>
</dbReference>
<dbReference type="SMART" id="SM00823">
    <property type="entry name" value="PKS_PP"/>
    <property type="match status" value="4"/>
</dbReference>
<dbReference type="SUPFAM" id="SSF53474">
    <property type="entry name" value="alpha/beta-Hydrolases"/>
    <property type="match status" value="1"/>
</dbReference>
<dbReference type="FunFam" id="3.40.50.12780:FF:000012">
    <property type="entry name" value="Non-ribosomal peptide synthetase"/>
    <property type="match status" value="2"/>
</dbReference>
<dbReference type="Proteomes" id="UP000052023">
    <property type="component" value="Unassembled WGS sequence"/>
</dbReference>
<dbReference type="CDD" id="cd12116">
    <property type="entry name" value="A_NRPS_Ta1_like"/>
    <property type="match status" value="1"/>
</dbReference>
<dbReference type="RefSeq" id="WP_057843428.1">
    <property type="nucleotide sequence ID" value="NZ_LLYA01000112.1"/>
</dbReference>
<feature type="domain" description="Carrier" evidence="5">
    <location>
        <begin position="4041"/>
        <end position="4115"/>
    </location>
</feature>
<dbReference type="NCBIfam" id="NF004282">
    <property type="entry name" value="PRK05691.1"/>
    <property type="match status" value="8"/>
</dbReference>
<sequence length="5478" mass="600251">MNDIAATQKQQLRDISRRLMRLDTSKQQAFLTQLAAKGVNLAMLPIARQEKTQAPLSFAQSRLWFLWRMDPDSVAYNISATVRVRGQLQRHALQQAFDALVARHSALRTVFRQQGKEAEQVVLDPQPFALRHVSLYGDDREQQRYLLARQEGSLPFDLEAGPLMRAALLRLEEDDHLLVVSLHHIVADGWSMGVLVDEFWRLYAAFAGGETPALPEPDIEYADYACWQRLWMSAVDGERQVNYWTARLKDPTVLQLPIDRARPAVPDLAGAALRRALDPALADGLRALARRHQTTLFVVLLSSFKLLLYRYTGQSDISVGVPVANRHRDETHGVIGLFVNTQVLRTQLDGRAAIADFIAAVHSATIEAQANQDLPFERLLEILQPKRSLSQNPLFQVLYNHQRRRVSGNPPDRTGLQIEKIDAEVDTVKFDLALDSEEGPAGEIRAIFTYATALFEPATIERLASHWITILNTMVQDGTQSVAGMTLLSAQEVTTLHEWNGAEAEMDAPFTPVHQTFARLATETPDAPALIFGDDVISYAELDRRANRLAHRLIRLGVTPADLVGISARRSPSLVTALLAILKTGAAYLPLDPEHPAKRQVVTMRDAGVRFVLVDLEGSALTALPSGIAAVPLDANDFGQEPESDPGIGVGATSLAYVIYTSGSTGIPKGVAVEHGPFAMHCEVTAGLYDMDRHSRELHFLSFTFDGAHERLWTALTCGAALVMRDENLWSAEQTLDVLRKQRVTHAGFPPAYLQQLADFAAWRGDPPPVGLYSFGGEAMPKAGFDKVKRALKPRTLINGYGPTETVVTPLLWKVDASEEIEGNYAPIGCPVGRRSAYILDGDLNIVPVGVTGELFIGGEGLARGYWRRAGLTAERFISDPFGAPGARLYRTGDLARWRPDGVIEYVGRSDHQVKIRGFRVELGEIEAWLMRQPGVRSAVVVAREAGVTSQLVGYVAGEGTFDEAAMRAALSDELPDYMVPTRIVKLERLPLTAHGKVDREALPAPDVQATAPGRVAPRTATETTLAAIWAELLGQPLIGVDDNFFELGGDSIISLQLVGRARQSGLVIEPRDVFRHQTLQELARAARIERSVEEAAPERNLEGSEHPLLPIQARFFSEDAGERHHWNQAVLLMPKSRLDWASAERAVAAVVAHHDALRLGFKEVDGAWRATYCAAPAVSELLWIRSGIRDAAEVTAVASAAQASLSLAGLLLRVVGMDLADGSQRLLIVVHHLVIDGVSWRVLLEDFAAAYGQFQQGAASIALARSQSYASWGAQLQAYSGTEELSAELPYWLERGSRADLPCDDDHDGVDRVAEGEEILLAFDAGLTTRLLKEAPSAYRTQVNDLLLAALARAVSRWSGIEDVAVELEGHGREDTFSGVDISRTVGWFTTAFPVRLPGGSGDDASLIKSVKEELRAIPARGLGFGVLRYLGTEAQRHALAALPEPRIVFNYLGQFDSSVGEGTPFRIAPESAGPSRSDSAPLGRWLSINGQVREGQLRLSFSYGRRRYRRATIERLAEHYAAALRELVDHCTSGARGITPSDFALSNLSQADLDLLGAAIDCRDIEDIYPLSPMQQGMLFHALRDGESGNYVNQVGLEVRGLDAGRLRAAWHEVSARHAVLRTGFAWRELSGAAQQVVYRHVTLPFVEEDWREQAAAMDRGELEAALAKASQAERVKGFDLSQAPLQRVRLIRLDESRHWLIWTHHHILLDGWSSARLVAEILQHERGHRLPAVQGRYRDYIAWLQRQDRDASGTFWRTALAELDEPGFLADTLGGPAATTGASGHGSLDLLLTADLTAKLHAFTKRERVTLNTLLQGAWAQLLRRHTGRRVVCFGATVSGRPAEIGGSEDMVGLFINTLPVVDRANPQTDVGAWLRDLQERNIDLRDHGWMPLYEIQRLAGRSGRPLFDNILVFENYPIDQALRSENESGRRFGRVEQVSITNYALTVAVFAKTDGINLGFRYDRSRFDEGQVRYLQVTLSRLLAEIVADASRPLGELSGLDADQTRKVLGWSDGFAKVPNVGNSIVAQIEARAAASPSAIALVFGDQKISYEELNARANRLARRLQAHGIGRDRLVGLALERSVELIVGVLAALKAGGAYLPLDPDYPPDRLLHMLRDSGAALVLTQSRLLDRLAPVIASASVEAWAIERERGTWAGEPVRNLDVALHPDSLAYVMYTSGSTGMPKGVACSHGALTARLGWMQAEYRLDAGETLLQKTPFSFDVSVWEILWPLATGARLAIAAPGAHREPRLLVDAIIAHDVTTLHFVPQMLEHFVAEPEARRCVTIKRLFAGGEALSSELKARVLAAFPNLRFDNRYGPTEALINATFWNCRDDGAARVPIGRPIPGTVIRILDTDLNMVPGGVTGELFIGGAGLARGYWRRQALTAERFLPDPFGGPGARLYRTGDLARWRADGAIEFIGRSDHQIKIRGFRIELGEIEARLLEQPGVRSAVVVAREVGSGRQLVGYVSGASGLEEQVLRTALSAVLPDYMVPSRIVVLERLPLAPNGKIDRQAVPAPDAASTVAQYEAPRTPAELALAAIWAELLGRPAVGLADNFFELGGDSIISLQMVSRARRAGYLIEPRDVFQHQTLEALARAARAEQRSEALADQGQVTGPLSLLPIQARFFAKDAGERDHWNQAVLLRPRDRLDWEMMRRALAAVIDHHDALRLRFVESAGRWRAEHGAAPAAADLLWIRSAVDGEAVTALASSVQTSLSISRGPLLRAVGIDVADGTQRFLIVIHHLVVDGVSWRVLLEDVAAAYAQLANGGAAVALPPKSHAYAVWGKRLQDYAASPELATELSYWIDRRTDVDIPCDDDHGGSDCVADADEVLLTFERELTQRLLTDAPSAYRTQINDLLLAGLARAVWQWSGQDNVLVELEGHGREDLFGDLDISRTVGWFTTAFPVRLAGGSQDPSSLIKTAKEELRGIPGRGLGYGVLRYLGSEEQRAALVDIAEPKLAFNYLGQIDGGVEDAALFAMASESAGPSRDASSPLRRWLSVNGTVREGQLRLSFGFGRKRYRRETVERLAGLYEAALRELVDHCTSGASGVTPSDVALSGLGQADLDRLELHWREIEDIYPLSPMQQGMLFHAMHDSESGLYVNQLAAEVQGLDAGKLQRAWQAVSDRHAVLRTGFVWRDLTGSPQQIVYRRAEVPFLEEDWRARVAASEPSQLEAALGEVSLRERVEGFDLSKPPLQRVRLIRLGEDRHWLIWTHHHILLDGWSSARLIAEVMQHNADGRLPALQRRYRDYIGWLQSRDGDASAAFWRSAMAKLEEPSFLAGGSTEHADAESSGHGMLALELDVAVTERLQQFAARERVTLNTLVQAAWAQLLRQYTGQGTVCFGVTVSGRPPELAGAEDMVGLFINTLPVIDDVGPQQKVGAWLRHLQDRNLTLREYGWTPLYEIQRLSGRPGRPLFDSILVFENYPVDHALMGKDGQIRVGETRIVETSNYPLFASVGVDDRLRLVFNYQRRHFDEAQIARLQRAFVRLMEALSVDADRPVGMIAAGAPGDHALLSRANETRRDALRRGIVEQFEAQVDQSPDTIALVFGDETLSYAALNARANRLARRLRDRGVRTDVVVGLALERGVEMMVALLAVLKAGGAYLPLDPDYPAERLAHMLRDSGAALVLTQRTLLDQFAPVLEETGAEAWLLDGNDSGEDGDGGNLDVAVHPESLAYVIYTSGSTGLPKGVMVRHDAVTNFLATMAEQPGMTAQDRVLGLTSLSFDIAVLELWLPLTLGACVVLADRAAAHDPSRLKAMVVRHGVTMIQATPSTWRMLLDHDGPSLSPSCRVLCGGEALPPDLARRLVAQAGEVWNLYGPTETTVWSARHRLDAQDDRPVLGGPIGNTTLHILDNDLNLVPVGVVGELYIGGAGLARGYWRRGALSAERFIPDPFGRPGARLYRTGDIARWRADGVIEYIGRADHQVKVRGFRIELGEIEARLLAQAGVRSAVVVAREVGAARQLVGYVSGETSLDGTALKTALLSLLPDYMVPARIVVLDRLPLTPNGKIDRKALPAPDQLATSTERVAPRTPMEAALAAIWADLLRQPSIGVTDNFFELGGDSIISLQMVSRARREGVLVEPRDVFRHQTIEALAALARDVSPNNDTPASARGSLSGLTSEQLDRLGLNWDRIEDIYPLSPMQQGMLFHSLRDAGSGVYVNQVSVEIRGLDAERLGRAWREVTARHQVLRTGFLWRELAGSSLQAVYRDAVAPFEQEDWRGQTIDEDRIAAALADERAAEFDLSTPPLQRVRLLRLEDELYRLIWTYHHILMDGWSSARFVGEVLECYYGGAPAANPTRYRDYIAWLLAQDAKAAKHFWREQLKSFDEPTQLADAFGARRHDASGHKRCYTRLGETATAELKAFARRERITLNTIVQGIWALLLQRYTGQQTVTFGVTVAGRPASLDGSQQMLGLFINTLPVIETPASASTVGEWLRALQDRNSAIWDYEHTPLYDIQSWAGRAGQAMFDSIIVFENYPIERSMHRGDGSLQFGGLRNVDVTNYPMDLSVLVEDTLQVEYTYMPSHFTAVQAGQIKAQFERLLEILRRDSSALLGSIDPVTAIDDALAKNCNRHAMSAAALPLVHESISIHARRHPERTALTIGGKTLSFGALDARANRLAHHLIGRGLKSEQRVGVVVERTEATMVALLAVLKAGGAYVPLDPEIPAERRAFVMRDAGISFLLTGQLDVREGLDGVERVSLSTFDFDAGPEHAPQPELHPENLAYLIYTSGSTGTPKGVAVAHGPLAMHCQVTGSIYEIDESSCELHFLSLAFDGAHERWLTVLSHGARLLMRDAELWTPEQTVENLHAHRVSHIGLPPAYLQQVAEAVEQAGNPPPVKLYSFGGEAMPKAGFDKVRRVLKPRILINGYGPTETVVTPLVWKVDGASECETPYAPIGLPVGDRRAYILDSSLNIIPAGVAGELYLGGFGLARGYHGKAGMTAERFVPDPFAAVPGGRLYRTGDLARWRKDGTVEYLGRSDDQVKVNGFRIELGEIQTSLLRHEEIEQAAVLALPGAAGNQLVAYVAPKAAKSGAGDAAEALVDRLTNFLKQTLPLYMVPARIMVLERLPVLSSGKVDRRALPTPDSAGRSFVAPQGPAETAMARLWADILKLPQVGVTDNFFELGGNSILSLKVVARLRQDKTFGTEIKLRDLLQKPTIRALLADNASSVPAAAPPPTALLPLNAAVRGVHPVFCVHGGFGTVFDYGPLARRLEGRRQVIGLQSRMLVDSSWSDRSLEAMAADYANEIRQVQPQGPYSLVGWSLGGLLVTLVAAELERCGERVDCLLMVDSFVLRQHGGSEQQAASAHWIDDLAGLLSAVLPHAVGISSHVEEAKAAGMPETSESVRRLVAQILGEGASADDTLLGVDDLSAAFAVGRHLKTLTQNAAPPRCLAIRPLCWWTSGRLTQRDRLETQLPDAIDRGVIGDNHFTILRDAGLLDGICRLLVPETASAASQDTVPEPAE</sequence>
<dbReference type="CDD" id="cd17649">
    <property type="entry name" value="A_NRPS_PvdJ-like"/>
    <property type="match status" value="2"/>
</dbReference>
<evidence type="ECO:0000256" key="3">
    <source>
        <dbReference type="ARBA" id="ARBA00022450"/>
    </source>
</evidence>
<dbReference type="PANTHER" id="PTHR45398">
    <property type="match status" value="1"/>
</dbReference>
<comment type="similarity">
    <text evidence="2">Belongs to the ATP-dependent AMP-binding enzyme family.</text>
</comment>
<dbReference type="NCBIfam" id="TIGR01733">
    <property type="entry name" value="AA-adenyl-dom"/>
    <property type="match status" value="4"/>
</dbReference>
<feature type="domain" description="Carrier" evidence="5">
    <location>
        <begin position="2535"/>
        <end position="2609"/>
    </location>
</feature>
<dbReference type="Gene3D" id="3.30.559.10">
    <property type="entry name" value="Chloramphenicol acetyltransferase-like domain"/>
    <property type="match status" value="6"/>
</dbReference>
<dbReference type="Gene3D" id="3.40.50.980">
    <property type="match status" value="8"/>
</dbReference>
<dbReference type="InterPro" id="IPR025110">
    <property type="entry name" value="AMP-bd_C"/>
</dbReference>
<dbReference type="PROSITE" id="PS00012">
    <property type="entry name" value="PHOSPHOPANTETHEINE"/>
    <property type="match status" value="4"/>
</dbReference>
<keyword evidence="4" id="KW-0597">Phosphoprotein</keyword>
<dbReference type="InterPro" id="IPR000873">
    <property type="entry name" value="AMP-dep_synth/lig_dom"/>
</dbReference>
<dbReference type="InterPro" id="IPR006162">
    <property type="entry name" value="Ppantetheine_attach_site"/>
</dbReference>
<dbReference type="Pfam" id="PF00501">
    <property type="entry name" value="AMP-binding"/>
    <property type="match status" value="4"/>
</dbReference>
<dbReference type="GO" id="GO:0044550">
    <property type="term" value="P:secondary metabolite biosynthetic process"/>
    <property type="evidence" value="ECO:0007669"/>
    <property type="project" value="UniProtKB-ARBA"/>
</dbReference>
<dbReference type="FunFam" id="1.10.1200.10:FF:000005">
    <property type="entry name" value="Nonribosomal peptide synthetase 1"/>
    <property type="match status" value="3"/>
</dbReference>
<dbReference type="Gene3D" id="3.30.300.30">
    <property type="match status" value="4"/>
</dbReference>
<dbReference type="InterPro" id="IPR010060">
    <property type="entry name" value="NRPS_synth"/>
</dbReference>
<dbReference type="GO" id="GO:0003824">
    <property type="term" value="F:catalytic activity"/>
    <property type="evidence" value="ECO:0007669"/>
    <property type="project" value="InterPro"/>
</dbReference>
<dbReference type="FunFam" id="2.30.38.10:FF:000001">
    <property type="entry name" value="Non-ribosomal peptide synthetase PvdI"/>
    <property type="match status" value="4"/>
</dbReference>
<dbReference type="FunFam" id="3.30.300.30:FF:000015">
    <property type="entry name" value="Nonribosomal peptide synthase SidD"/>
    <property type="match status" value="1"/>
</dbReference>
<dbReference type="InterPro" id="IPR020845">
    <property type="entry name" value="AMP-binding_CS"/>
</dbReference>
<dbReference type="CDD" id="cd19531">
    <property type="entry name" value="LCL_NRPS-like"/>
    <property type="match status" value="1"/>
</dbReference>
<dbReference type="Gene3D" id="2.30.38.10">
    <property type="entry name" value="Luciferase, Domain 3"/>
    <property type="match status" value="4"/>
</dbReference>
<dbReference type="CDD" id="cd19543">
    <property type="entry name" value="DCL_NRPS"/>
    <property type="match status" value="3"/>
</dbReference>
<dbReference type="GO" id="GO:0031177">
    <property type="term" value="F:phosphopantetheine binding"/>
    <property type="evidence" value="ECO:0007669"/>
    <property type="project" value="InterPro"/>
</dbReference>
<evidence type="ECO:0000256" key="4">
    <source>
        <dbReference type="ARBA" id="ARBA00022553"/>
    </source>
</evidence>
<dbReference type="Pfam" id="PF00550">
    <property type="entry name" value="PP-binding"/>
    <property type="match status" value="4"/>
</dbReference>
<dbReference type="CDD" id="cd19534">
    <property type="entry name" value="E_NRPS"/>
    <property type="match status" value="2"/>
</dbReference>
<dbReference type="PANTHER" id="PTHR45398:SF1">
    <property type="entry name" value="ENZYME, PUTATIVE (JCVI)-RELATED"/>
    <property type="match status" value="1"/>
</dbReference>
<gene>
    <name evidence="6" type="ORF">CQ13_04110</name>
</gene>
<dbReference type="InterPro" id="IPR001031">
    <property type="entry name" value="Thioesterase"/>
</dbReference>
<comment type="cofactor">
    <cofactor evidence="1">
        <name>pantetheine 4'-phosphate</name>
        <dbReference type="ChEBI" id="CHEBI:47942"/>
    </cofactor>
</comment>
<dbReference type="SUPFAM" id="SSF47336">
    <property type="entry name" value="ACP-like"/>
    <property type="match status" value="4"/>
</dbReference>
<dbReference type="Pfam" id="PF00668">
    <property type="entry name" value="Condensation"/>
    <property type="match status" value="6"/>
</dbReference>
<dbReference type="Gene3D" id="3.40.50.1820">
    <property type="entry name" value="alpha/beta hydrolase"/>
    <property type="match status" value="1"/>
</dbReference>
<protein>
    <submittedName>
        <fullName evidence="6">Non-ribosomal peptide synthetase</fullName>
    </submittedName>
</protein>
<comment type="caution">
    <text evidence="6">The sequence shown here is derived from an EMBL/GenBank/DDBJ whole genome shotgun (WGS) entry which is preliminary data.</text>
</comment>
<dbReference type="FunFam" id="3.30.559.10:FF:000012">
    <property type="entry name" value="Non-ribosomal peptide synthetase"/>
    <property type="match status" value="1"/>
</dbReference>
<organism evidence="6 7">
    <name type="scientific">Bradyrhizobium retamae</name>
    <dbReference type="NCBI Taxonomy" id="1300035"/>
    <lineage>
        <taxon>Bacteria</taxon>
        <taxon>Pseudomonadati</taxon>
        <taxon>Pseudomonadota</taxon>
        <taxon>Alphaproteobacteria</taxon>
        <taxon>Hyphomicrobiales</taxon>
        <taxon>Nitrobacteraceae</taxon>
        <taxon>Bradyrhizobium</taxon>
    </lineage>
</organism>
<dbReference type="FunFam" id="3.30.300.30:FF:000010">
    <property type="entry name" value="Enterobactin synthetase component F"/>
    <property type="match status" value="3"/>
</dbReference>
<reference evidence="6 7" key="1">
    <citation type="submission" date="2014-03" db="EMBL/GenBank/DDBJ databases">
        <title>Bradyrhizobium valentinum sp. nov., isolated from effective nodules of Lupinus mariae-josephae, a lupine endemic of basic-lime soils in Eastern Spain.</title>
        <authorList>
            <person name="Duran D."/>
            <person name="Rey L."/>
            <person name="Navarro A."/>
            <person name="Busquets A."/>
            <person name="Imperial J."/>
            <person name="Ruiz-Argueso T."/>
        </authorList>
    </citation>
    <scope>NUCLEOTIDE SEQUENCE [LARGE SCALE GENOMIC DNA]</scope>
    <source>
        <strain evidence="6 7">Ro19</strain>
    </source>
</reference>
<dbReference type="InterPro" id="IPR023213">
    <property type="entry name" value="CAT-like_dom_sf"/>
</dbReference>
<dbReference type="InterPro" id="IPR010071">
    <property type="entry name" value="AA_adenyl_dom"/>
</dbReference>
<dbReference type="FunFam" id="3.40.50.980:FF:000001">
    <property type="entry name" value="Non-ribosomal peptide synthetase"/>
    <property type="match status" value="4"/>
</dbReference>
<dbReference type="NCBIfam" id="TIGR01720">
    <property type="entry name" value="NRPS-para261"/>
    <property type="match status" value="2"/>
</dbReference>
<dbReference type="InterPro" id="IPR009081">
    <property type="entry name" value="PP-bd_ACP"/>
</dbReference>
<dbReference type="SUPFAM" id="SSF52777">
    <property type="entry name" value="CoA-dependent acyltransferases"/>
    <property type="match status" value="12"/>
</dbReference>
<accession>A0A0R3N5U3</accession>
<evidence type="ECO:0000313" key="7">
    <source>
        <dbReference type="Proteomes" id="UP000052023"/>
    </source>
</evidence>
<dbReference type="CDD" id="cd05930">
    <property type="entry name" value="A_NRPS"/>
    <property type="match status" value="1"/>
</dbReference>
<feature type="domain" description="Carrier" evidence="5">
    <location>
        <begin position="5107"/>
        <end position="5184"/>
    </location>
</feature>
<dbReference type="EMBL" id="LLYA01000112">
    <property type="protein sequence ID" value="KRR27579.1"/>
    <property type="molecule type" value="Genomic_DNA"/>
</dbReference>
<dbReference type="InterPro" id="IPR001242">
    <property type="entry name" value="Condensation_dom"/>
</dbReference>
<keyword evidence="7" id="KW-1185">Reference proteome</keyword>
<evidence type="ECO:0000256" key="2">
    <source>
        <dbReference type="ARBA" id="ARBA00006432"/>
    </source>
</evidence>
<dbReference type="SMART" id="SM00824">
    <property type="entry name" value="PKS_TE"/>
    <property type="match status" value="1"/>
</dbReference>
<dbReference type="Gene3D" id="1.10.1200.10">
    <property type="entry name" value="ACP-like"/>
    <property type="match status" value="3"/>
</dbReference>